<dbReference type="HAMAP" id="MF_01152">
    <property type="entry name" value="DnaJ"/>
    <property type="match status" value="1"/>
</dbReference>
<dbReference type="InterPro" id="IPR018253">
    <property type="entry name" value="DnaJ_domain_CS"/>
</dbReference>
<evidence type="ECO:0000256" key="8">
    <source>
        <dbReference type="HAMAP-Rule" id="MF_01152"/>
    </source>
</evidence>
<feature type="binding site" evidence="8">
    <location>
        <position position="189"/>
    </location>
    <ligand>
        <name>Zn(2+)</name>
        <dbReference type="ChEBI" id="CHEBI:29105"/>
        <label>2</label>
    </ligand>
</feature>
<dbReference type="KEGG" id="msil:METEAL_01560"/>
<evidence type="ECO:0000256" key="1">
    <source>
        <dbReference type="ARBA" id="ARBA00022705"/>
    </source>
</evidence>
<feature type="domain" description="J" evidence="10">
    <location>
        <begin position="5"/>
        <end position="70"/>
    </location>
</feature>
<accession>A0AA48GNB9</accession>
<dbReference type="CDD" id="cd06257">
    <property type="entry name" value="DnaJ"/>
    <property type="match status" value="1"/>
</dbReference>
<dbReference type="NCBIfam" id="TIGR02349">
    <property type="entry name" value="DnaJ_bact"/>
    <property type="match status" value="1"/>
</dbReference>
<dbReference type="InterPro" id="IPR002939">
    <property type="entry name" value="DnaJ_C"/>
</dbReference>
<evidence type="ECO:0000259" key="11">
    <source>
        <dbReference type="PROSITE" id="PS51188"/>
    </source>
</evidence>
<dbReference type="PROSITE" id="PS50076">
    <property type="entry name" value="DNAJ_2"/>
    <property type="match status" value="1"/>
</dbReference>
<dbReference type="Gene3D" id="2.60.260.20">
    <property type="entry name" value="Urease metallochaperone UreE, N-terminal domain"/>
    <property type="match status" value="2"/>
</dbReference>
<comment type="cofactor">
    <cofactor evidence="8">
        <name>Zn(2+)</name>
        <dbReference type="ChEBI" id="CHEBI:29105"/>
    </cofactor>
    <text evidence="8">Binds 2 Zn(2+) ions per monomer.</text>
</comment>
<feature type="binding site" evidence="8">
    <location>
        <position position="150"/>
    </location>
    <ligand>
        <name>Zn(2+)</name>
        <dbReference type="ChEBI" id="CHEBI:29105"/>
        <label>1</label>
    </ligand>
</feature>
<feature type="binding site" evidence="8">
    <location>
        <position position="164"/>
    </location>
    <ligand>
        <name>Zn(2+)</name>
        <dbReference type="ChEBI" id="CHEBI:29105"/>
        <label>2</label>
    </ligand>
</feature>
<evidence type="ECO:0000256" key="9">
    <source>
        <dbReference type="PROSITE-ProRule" id="PRU00546"/>
    </source>
</evidence>
<dbReference type="InterPro" id="IPR001305">
    <property type="entry name" value="HSP_DnaJ_Cys-rich_dom"/>
</dbReference>
<comment type="similarity">
    <text evidence="8">Belongs to the DnaJ family.</text>
</comment>
<dbReference type="PROSITE" id="PS00636">
    <property type="entry name" value="DNAJ_1"/>
    <property type="match status" value="1"/>
</dbReference>
<dbReference type="FunFam" id="2.60.260.20:FF:000005">
    <property type="entry name" value="Chaperone protein dnaJ 1, mitochondrial"/>
    <property type="match status" value="1"/>
</dbReference>
<dbReference type="CDD" id="cd10747">
    <property type="entry name" value="DnaJ_C"/>
    <property type="match status" value="1"/>
</dbReference>
<dbReference type="PROSITE" id="PS51188">
    <property type="entry name" value="ZF_CR"/>
    <property type="match status" value="1"/>
</dbReference>
<dbReference type="InterPro" id="IPR008971">
    <property type="entry name" value="HSP40/DnaJ_pept-bd"/>
</dbReference>
<dbReference type="PRINTS" id="PR00625">
    <property type="entry name" value="JDOMAIN"/>
</dbReference>
<evidence type="ECO:0000259" key="10">
    <source>
        <dbReference type="PROSITE" id="PS50076"/>
    </source>
</evidence>
<evidence type="ECO:0000313" key="13">
    <source>
        <dbReference type="Proteomes" id="UP001238179"/>
    </source>
</evidence>
<keyword evidence="8" id="KW-0963">Cytoplasm</keyword>
<dbReference type="InterPro" id="IPR012724">
    <property type="entry name" value="DnaJ"/>
</dbReference>
<dbReference type="GO" id="GO:0051082">
    <property type="term" value="F:unfolded protein binding"/>
    <property type="evidence" value="ECO:0007669"/>
    <property type="project" value="UniProtKB-UniRule"/>
</dbReference>
<name>A0AA48GNB9_9BACT</name>
<keyword evidence="2 8" id="KW-0479">Metal-binding</keyword>
<organism evidence="12 13">
    <name type="scientific">Mesoterricola silvestris</name>
    <dbReference type="NCBI Taxonomy" id="2927979"/>
    <lineage>
        <taxon>Bacteria</taxon>
        <taxon>Pseudomonadati</taxon>
        <taxon>Acidobacteriota</taxon>
        <taxon>Holophagae</taxon>
        <taxon>Holophagales</taxon>
        <taxon>Holophagaceae</taxon>
        <taxon>Mesoterricola</taxon>
    </lineage>
</organism>
<evidence type="ECO:0000313" key="12">
    <source>
        <dbReference type="EMBL" id="BDU70982.1"/>
    </source>
</evidence>
<dbReference type="GO" id="GO:0005524">
    <property type="term" value="F:ATP binding"/>
    <property type="evidence" value="ECO:0007669"/>
    <property type="project" value="InterPro"/>
</dbReference>
<gene>
    <name evidence="12" type="primary">dnaJ_1</name>
    <name evidence="8" type="synonym">dnaJ</name>
    <name evidence="12" type="ORF">METEAL_01560</name>
</gene>
<dbReference type="InterPro" id="IPR036410">
    <property type="entry name" value="HSP_DnaJ_Cys-rich_dom_sf"/>
</dbReference>
<feature type="repeat" description="CXXCXGXG motif" evidence="8">
    <location>
        <begin position="186"/>
        <end position="193"/>
    </location>
</feature>
<dbReference type="Pfam" id="PF00226">
    <property type="entry name" value="DnaJ"/>
    <property type="match status" value="1"/>
</dbReference>
<keyword evidence="6 8" id="KW-0346">Stress response</keyword>
<dbReference type="SMART" id="SM00271">
    <property type="entry name" value="DnaJ"/>
    <property type="match status" value="1"/>
</dbReference>
<protein>
    <recommendedName>
        <fullName evidence="8">Chaperone protein DnaJ</fullName>
    </recommendedName>
</protein>
<dbReference type="Pfam" id="PF00684">
    <property type="entry name" value="DnaJ_CXXCXGXG"/>
    <property type="match status" value="1"/>
</dbReference>
<keyword evidence="5 8" id="KW-0862">Zinc</keyword>
<keyword evidence="7 8" id="KW-0143">Chaperone</keyword>
<dbReference type="PANTHER" id="PTHR43096">
    <property type="entry name" value="DNAJ HOMOLOG 1, MITOCHONDRIAL-RELATED"/>
    <property type="match status" value="1"/>
</dbReference>
<feature type="zinc finger region" description="CR-type" evidence="9">
    <location>
        <begin position="134"/>
        <end position="211"/>
    </location>
</feature>
<dbReference type="Pfam" id="PF01556">
    <property type="entry name" value="DnaJ_C"/>
    <property type="match status" value="1"/>
</dbReference>
<keyword evidence="13" id="KW-1185">Reference proteome</keyword>
<dbReference type="Proteomes" id="UP001238179">
    <property type="component" value="Chromosome"/>
</dbReference>
<dbReference type="SUPFAM" id="SSF57938">
    <property type="entry name" value="DnaJ/Hsp40 cysteine-rich domain"/>
    <property type="match status" value="1"/>
</dbReference>
<dbReference type="GO" id="GO:0009408">
    <property type="term" value="P:response to heat"/>
    <property type="evidence" value="ECO:0007669"/>
    <property type="project" value="InterPro"/>
</dbReference>
<dbReference type="CDD" id="cd10719">
    <property type="entry name" value="DnaJ_zf"/>
    <property type="match status" value="1"/>
</dbReference>
<dbReference type="EMBL" id="AP027080">
    <property type="protein sequence ID" value="BDU70982.1"/>
    <property type="molecule type" value="Genomic_DNA"/>
</dbReference>
<keyword evidence="1 8" id="KW-0235">DNA replication</keyword>
<evidence type="ECO:0000256" key="3">
    <source>
        <dbReference type="ARBA" id="ARBA00022737"/>
    </source>
</evidence>
<comment type="domain">
    <text evidence="8">The J domain is necessary and sufficient to stimulate DnaK ATPase activity. Zinc center 1 plays an important role in the autonomous, DnaK-independent chaperone activity of DnaJ. Zinc center 2 is essential for interaction with DnaK and for DnaJ activity.</text>
</comment>
<feature type="binding site" evidence="8">
    <location>
        <position position="186"/>
    </location>
    <ligand>
        <name>Zn(2+)</name>
        <dbReference type="ChEBI" id="CHEBI:29105"/>
        <label>2</label>
    </ligand>
</feature>
<dbReference type="AlphaFoldDB" id="A0AA48GNB9"/>
<feature type="domain" description="CR-type" evidence="11">
    <location>
        <begin position="134"/>
        <end position="211"/>
    </location>
</feature>
<keyword evidence="4 8" id="KW-0863">Zinc-finger</keyword>
<comment type="subcellular location">
    <subcellularLocation>
        <location evidence="8">Cytoplasm</location>
    </subcellularLocation>
</comment>
<dbReference type="Gene3D" id="1.10.287.110">
    <property type="entry name" value="DnaJ domain"/>
    <property type="match status" value="1"/>
</dbReference>
<keyword evidence="3 8" id="KW-0677">Repeat</keyword>
<dbReference type="GO" id="GO:0006260">
    <property type="term" value="P:DNA replication"/>
    <property type="evidence" value="ECO:0007669"/>
    <property type="project" value="UniProtKB-KW"/>
</dbReference>
<proteinExistence type="inferred from homology"/>
<feature type="repeat" description="CXXCXGXG motif" evidence="8">
    <location>
        <begin position="199"/>
        <end position="206"/>
    </location>
</feature>
<dbReference type="InterPro" id="IPR001623">
    <property type="entry name" value="DnaJ_domain"/>
</dbReference>
<dbReference type="PANTHER" id="PTHR43096:SF52">
    <property type="entry name" value="DNAJ HOMOLOG 1, MITOCHONDRIAL-RELATED"/>
    <property type="match status" value="1"/>
</dbReference>
<feature type="binding site" evidence="8">
    <location>
        <position position="167"/>
    </location>
    <ligand>
        <name>Zn(2+)</name>
        <dbReference type="ChEBI" id="CHEBI:29105"/>
        <label>2</label>
    </ligand>
</feature>
<dbReference type="SUPFAM" id="SSF49493">
    <property type="entry name" value="HSP40/DnaJ peptide-binding domain"/>
    <property type="match status" value="2"/>
</dbReference>
<feature type="repeat" description="CXXCXGXG motif" evidence="8">
    <location>
        <begin position="147"/>
        <end position="154"/>
    </location>
</feature>
<dbReference type="GO" id="GO:0005737">
    <property type="term" value="C:cytoplasm"/>
    <property type="evidence" value="ECO:0007669"/>
    <property type="project" value="UniProtKB-SubCell"/>
</dbReference>
<sequence>MATPDYYKILGLTKGASEEDIKKAYRKLARKYHPDLNPGNKESEARFKELAEANDILSDPVKRKNYDTYGDPAGPGAHMGGQGFSFEDSGFGSSFQDLFQGFGKRPSGRRRPGPRAGEDTQHTVRIGFKDAFHGTRLALNLHRSETCSACQGSGDKVGAPVSTCPSCNGRGYQEQGGGFFRSREECPACNGTGKKAPPCETCRGQGRLPRNETVNVNIPAGVEDGTRLRVAGKGEAGRRGGGAGDLYLQVQVEADPRFERRGANLYLDLPISFTESALGSKVEIPTPEGHSTIRIPPGTQAGTNLRLKGMGMPIPGSSQRGDLFARIRVVTPKIEDERSKELLRELAELNDGSIRADAWR</sequence>
<dbReference type="SUPFAM" id="SSF46565">
    <property type="entry name" value="Chaperone J-domain"/>
    <property type="match status" value="1"/>
</dbReference>
<dbReference type="RefSeq" id="WP_316413879.1">
    <property type="nucleotide sequence ID" value="NZ_AP027080.1"/>
</dbReference>
<evidence type="ECO:0000256" key="7">
    <source>
        <dbReference type="ARBA" id="ARBA00023186"/>
    </source>
</evidence>
<dbReference type="GO" id="GO:0008270">
    <property type="term" value="F:zinc ion binding"/>
    <property type="evidence" value="ECO:0007669"/>
    <property type="project" value="UniProtKB-UniRule"/>
</dbReference>
<evidence type="ECO:0000256" key="6">
    <source>
        <dbReference type="ARBA" id="ARBA00023016"/>
    </source>
</evidence>
<dbReference type="InterPro" id="IPR036869">
    <property type="entry name" value="J_dom_sf"/>
</dbReference>
<feature type="binding site" evidence="8">
    <location>
        <position position="147"/>
    </location>
    <ligand>
        <name>Zn(2+)</name>
        <dbReference type="ChEBI" id="CHEBI:29105"/>
        <label>1</label>
    </ligand>
</feature>
<dbReference type="Gene3D" id="2.10.230.10">
    <property type="entry name" value="Heat shock protein DnaJ, cysteine-rich domain"/>
    <property type="match status" value="1"/>
</dbReference>
<feature type="repeat" description="CXXCXGXG motif" evidence="8">
    <location>
        <begin position="164"/>
        <end position="171"/>
    </location>
</feature>
<comment type="function">
    <text evidence="8">Participates actively in the response to hyperosmotic and heat shock by preventing the aggregation of stress-denatured proteins and by disaggregating proteins, also in an autonomous, DnaK-independent fashion. Unfolded proteins bind initially to DnaJ; upon interaction with the DnaJ-bound protein, DnaK hydrolyzes its bound ATP, resulting in the formation of a stable complex. GrpE releases ADP from DnaK; ATP binding to DnaK triggers the release of the substrate protein, thus completing the reaction cycle. Several rounds of ATP-dependent interactions between DnaJ, DnaK and GrpE are required for fully efficient folding. Also involved, together with DnaK and GrpE, in the DNA replication of plasmids through activation of initiation proteins.</text>
</comment>
<reference evidence="13" key="1">
    <citation type="journal article" date="2023" name="Int. J. Syst. Evol. Microbiol.">
        <title>Mesoterricola silvestris gen. nov., sp. nov., Mesoterricola sediminis sp. nov., Geothrix oryzae sp. nov., Geothrix edaphica sp. nov., Geothrix rubra sp. nov., and Geothrix limicola sp. nov., six novel members of Acidobacteriota isolated from soils.</title>
        <authorList>
            <person name="Itoh H."/>
            <person name="Sugisawa Y."/>
            <person name="Mise K."/>
            <person name="Xu Z."/>
            <person name="Kuniyasu M."/>
            <person name="Ushijima N."/>
            <person name="Kawano K."/>
            <person name="Kobayashi E."/>
            <person name="Shiratori Y."/>
            <person name="Masuda Y."/>
            <person name="Senoo K."/>
        </authorList>
    </citation>
    <scope>NUCLEOTIDE SEQUENCE [LARGE SCALE GENOMIC DNA]</scope>
    <source>
        <strain evidence="13">W79</strain>
    </source>
</reference>
<dbReference type="NCBIfam" id="NF008035">
    <property type="entry name" value="PRK10767.1"/>
    <property type="match status" value="1"/>
</dbReference>
<evidence type="ECO:0000256" key="5">
    <source>
        <dbReference type="ARBA" id="ARBA00022833"/>
    </source>
</evidence>
<evidence type="ECO:0000256" key="4">
    <source>
        <dbReference type="ARBA" id="ARBA00022771"/>
    </source>
</evidence>
<evidence type="ECO:0000256" key="2">
    <source>
        <dbReference type="ARBA" id="ARBA00022723"/>
    </source>
</evidence>
<dbReference type="GO" id="GO:0042026">
    <property type="term" value="P:protein refolding"/>
    <property type="evidence" value="ECO:0007669"/>
    <property type="project" value="TreeGrafter"/>
</dbReference>
<feature type="binding site" evidence="8">
    <location>
        <position position="202"/>
    </location>
    <ligand>
        <name>Zn(2+)</name>
        <dbReference type="ChEBI" id="CHEBI:29105"/>
        <label>1</label>
    </ligand>
</feature>
<feature type="binding site" evidence="8">
    <location>
        <position position="199"/>
    </location>
    <ligand>
        <name>Zn(2+)</name>
        <dbReference type="ChEBI" id="CHEBI:29105"/>
        <label>1</label>
    </ligand>
</feature>
<dbReference type="GO" id="GO:0031072">
    <property type="term" value="F:heat shock protein binding"/>
    <property type="evidence" value="ECO:0007669"/>
    <property type="project" value="InterPro"/>
</dbReference>
<comment type="subunit">
    <text evidence="8">Homodimer.</text>
</comment>